<feature type="domain" description="PTS EIIB type-2" evidence="8">
    <location>
        <begin position="411"/>
        <end position="500"/>
    </location>
</feature>
<dbReference type="InterPro" id="IPR013011">
    <property type="entry name" value="PTS_EIIB_2"/>
</dbReference>
<evidence type="ECO:0000256" key="3">
    <source>
        <dbReference type="ARBA" id="ARBA00023015"/>
    </source>
</evidence>
<dbReference type="InterPro" id="IPR036634">
    <property type="entry name" value="PRD_sf"/>
</dbReference>
<evidence type="ECO:0000256" key="1">
    <source>
        <dbReference type="ARBA" id="ARBA00022679"/>
    </source>
</evidence>
<dbReference type="Gene3D" id="3.40.50.2300">
    <property type="match status" value="1"/>
</dbReference>
<dbReference type="PANTHER" id="PTHR30185">
    <property type="entry name" value="CRYPTIC BETA-GLUCOSIDE BGL OPERON ANTITERMINATOR"/>
    <property type="match status" value="1"/>
</dbReference>
<keyword evidence="10" id="KW-0813">Transport</keyword>
<evidence type="ECO:0000313" key="11">
    <source>
        <dbReference type="Proteomes" id="UP001144471"/>
    </source>
</evidence>
<feature type="domain" description="PTS EIIA type-2" evidence="7">
    <location>
        <begin position="546"/>
        <end position="687"/>
    </location>
</feature>
<evidence type="ECO:0000259" key="7">
    <source>
        <dbReference type="PROSITE" id="PS51094"/>
    </source>
</evidence>
<keyword evidence="2" id="KW-0677">Repeat</keyword>
<proteinExistence type="predicted"/>
<dbReference type="Gene3D" id="1.10.1790.10">
    <property type="entry name" value="PRD domain"/>
    <property type="match status" value="1"/>
</dbReference>
<dbReference type="GO" id="GO:0009401">
    <property type="term" value="P:phosphoenolpyruvate-dependent sugar phosphotransferase system"/>
    <property type="evidence" value="ECO:0007669"/>
    <property type="project" value="InterPro"/>
</dbReference>
<keyword evidence="11" id="KW-1185">Reference proteome</keyword>
<keyword evidence="10" id="KW-0762">Sugar transport</keyword>
<dbReference type="InterPro" id="IPR036095">
    <property type="entry name" value="PTS_EIIB-like_sf"/>
</dbReference>
<accession>A0A9W6GII0</accession>
<dbReference type="PROSITE" id="PS51094">
    <property type="entry name" value="PTS_EIIA_TYPE_2"/>
    <property type="match status" value="1"/>
</dbReference>
<dbReference type="InterPro" id="IPR011608">
    <property type="entry name" value="PRD"/>
</dbReference>
<feature type="domain" description="PRD" evidence="9">
    <location>
        <begin position="191"/>
        <end position="295"/>
    </location>
</feature>
<dbReference type="InterPro" id="IPR002178">
    <property type="entry name" value="PTS_EIIA_type-2_dom"/>
</dbReference>
<comment type="caution">
    <text evidence="10">The sequence shown here is derived from an EMBL/GenBank/DDBJ whole genome shotgun (WGS) entry which is preliminary data.</text>
</comment>
<dbReference type="GO" id="GO:0003700">
    <property type="term" value="F:DNA-binding transcription factor activity"/>
    <property type="evidence" value="ECO:0007669"/>
    <property type="project" value="InterPro"/>
</dbReference>
<dbReference type="SUPFAM" id="SSF63520">
    <property type="entry name" value="PTS-regulatory domain, PRD"/>
    <property type="match status" value="1"/>
</dbReference>
<dbReference type="SUPFAM" id="SSF55804">
    <property type="entry name" value="Phoshotransferase/anion transport protein"/>
    <property type="match status" value="1"/>
</dbReference>
<feature type="domain" description="HTH deoR-type" evidence="6">
    <location>
        <begin position="3"/>
        <end position="64"/>
    </location>
</feature>
<dbReference type="InterPro" id="IPR007737">
    <property type="entry name" value="Mga_HTH"/>
</dbReference>
<feature type="domain" description="PRD" evidence="9">
    <location>
        <begin position="299"/>
        <end position="406"/>
    </location>
</feature>
<dbReference type="PROSITE" id="PS51372">
    <property type="entry name" value="PRD_2"/>
    <property type="match status" value="2"/>
</dbReference>
<evidence type="ECO:0000313" key="10">
    <source>
        <dbReference type="EMBL" id="GLI54585.1"/>
    </source>
</evidence>
<dbReference type="PROSITE" id="PS51099">
    <property type="entry name" value="PTS_EIIB_TYPE_2"/>
    <property type="match status" value="1"/>
</dbReference>
<keyword evidence="5" id="KW-0804">Transcription</keyword>
<keyword evidence="4" id="KW-0010">Activator</keyword>
<keyword evidence="1" id="KW-0808">Transferase</keyword>
<dbReference type="InterPro" id="IPR001034">
    <property type="entry name" value="DeoR_HTH"/>
</dbReference>
<evidence type="ECO:0000259" key="9">
    <source>
        <dbReference type="PROSITE" id="PS51372"/>
    </source>
</evidence>
<dbReference type="AlphaFoldDB" id="A0A9W6GII0"/>
<dbReference type="PANTHER" id="PTHR30185:SF18">
    <property type="entry name" value="TRANSCRIPTIONAL REGULATOR MTLR"/>
    <property type="match status" value="1"/>
</dbReference>
<dbReference type="GO" id="GO:0008982">
    <property type="term" value="F:protein-N(PI)-phosphohistidine-sugar phosphotransferase activity"/>
    <property type="evidence" value="ECO:0007669"/>
    <property type="project" value="InterPro"/>
</dbReference>
<evidence type="ECO:0000259" key="6">
    <source>
        <dbReference type="PROSITE" id="PS51000"/>
    </source>
</evidence>
<evidence type="ECO:0000256" key="2">
    <source>
        <dbReference type="ARBA" id="ARBA00022737"/>
    </source>
</evidence>
<dbReference type="CDD" id="cd05568">
    <property type="entry name" value="PTS_IIB_bgl_like"/>
    <property type="match status" value="1"/>
</dbReference>
<keyword evidence="3" id="KW-0805">Transcription regulation</keyword>
<dbReference type="PROSITE" id="PS51000">
    <property type="entry name" value="HTH_DEOR_2"/>
    <property type="match status" value="1"/>
</dbReference>
<evidence type="ECO:0000259" key="8">
    <source>
        <dbReference type="PROSITE" id="PS51099"/>
    </source>
</evidence>
<protein>
    <submittedName>
        <fullName evidence="10">Sugar transporter</fullName>
    </submittedName>
</protein>
<dbReference type="EMBL" id="BSDY01000001">
    <property type="protein sequence ID" value="GLI54585.1"/>
    <property type="molecule type" value="Genomic_DNA"/>
</dbReference>
<dbReference type="RefSeq" id="WP_281832313.1">
    <property type="nucleotide sequence ID" value="NZ_BSDY01000001.1"/>
</dbReference>
<name>A0A9W6GII0_9FUSO</name>
<reference evidence="10" key="1">
    <citation type="submission" date="2022-12" db="EMBL/GenBank/DDBJ databases">
        <title>Reference genome sequencing for broad-spectrum identification of bacterial and archaeal isolates by mass spectrometry.</title>
        <authorList>
            <person name="Sekiguchi Y."/>
            <person name="Tourlousse D.M."/>
        </authorList>
    </citation>
    <scope>NUCLEOTIDE SEQUENCE</scope>
    <source>
        <strain evidence="10">10succ1</strain>
    </source>
</reference>
<dbReference type="CDD" id="cd00211">
    <property type="entry name" value="PTS_IIA_fru"/>
    <property type="match status" value="1"/>
</dbReference>
<dbReference type="InterPro" id="IPR050661">
    <property type="entry name" value="BglG_antiterminators"/>
</dbReference>
<sequence length="690" mass="79068">MLSSRSLSILNKIVEEGGSIDIKSLASTIDISERSIRYDLEKIGDYLKENSLGPLKREFGGRILLEGWEGVEAYLKEIYINRFLGPQERVDYLLIRALFERVISLKKISEEVDVSRTTIKGDLKVVKELLKEEKVGLRTLPKVGLELTGSEEGIRRLQLRILIKHFKELTNYMEMGGPVKENFLLDVLKGYFSEIEVVHIKTFINYTQKLMGKIISDEAYTIITAYVMVMLFGVKKGRSISQVKNENFLRNTSEYQSLLKGIGILEANFDLDIQEVEILKITDYFLGSHTYNFDHSYYKNWVEVEVMVKNLIERFNSRVDVDISMDETLLDGLINHIKPTIYRIKNNIQLQNSICDEVTESYPILFDITREVIEELEGFIDCKFTDDEVAFLTIHFKAAMDRNRYRLQNIKNVLLVCGLGYGSSKLLAQQIKDIYSVNVVDIIPRHQLEKTLKEKEVDLVITTLDIPGISKAIVKVGAILSPQDIHTLDKYALPKSRKKVLLSDLMEVVSARTDIIDREGLIRDFKVLFEERIIDDYERRKLEIIDLLPLSNIRLNQKADSWREAILLSGEVLVEGGAANASYTKSMVDVVEEYGSYIVISEGLAIPHARSSGNISRTSMSLVTLKEAVTFPNGKEVDTLFAFSSLDDKEHLDSLVDLMNLINDHNLRGQLRKMKNREEVLKFIYKYKLK</sequence>
<dbReference type="Pfam" id="PF00874">
    <property type="entry name" value="PRD"/>
    <property type="match status" value="1"/>
</dbReference>
<dbReference type="Pfam" id="PF00359">
    <property type="entry name" value="PTS_EIIA_2"/>
    <property type="match status" value="1"/>
</dbReference>
<dbReference type="InterPro" id="IPR016152">
    <property type="entry name" value="PTrfase/Anion_transptr"/>
</dbReference>
<dbReference type="SUPFAM" id="SSF52794">
    <property type="entry name" value="PTS system IIB component-like"/>
    <property type="match status" value="1"/>
</dbReference>
<evidence type="ECO:0000256" key="5">
    <source>
        <dbReference type="ARBA" id="ARBA00023163"/>
    </source>
</evidence>
<evidence type="ECO:0000256" key="4">
    <source>
        <dbReference type="ARBA" id="ARBA00023159"/>
    </source>
</evidence>
<dbReference type="Proteomes" id="UP001144471">
    <property type="component" value="Unassembled WGS sequence"/>
</dbReference>
<dbReference type="Gene3D" id="3.40.930.10">
    <property type="entry name" value="Mannitol-specific EII, Chain A"/>
    <property type="match status" value="1"/>
</dbReference>
<organism evidence="10 11">
    <name type="scientific">Propionigenium maris DSM 9537</name>
    <dbReference type="NCBI Taxonomy" id="1123000"/>
    <lineage>
        <taxon>Bacteria</taxon>
        <taxon>Fusobacteriati</taxon>
        <taxon>Fusobacteriota</taxon>
        <taxon>Fusobacteriia</taxon>
        <taxon>Fusobacteriales</taxon>
        <taxon>Fusobacteriaceae</taxon>
        <taxon>Propionigenium</taxon>
    </lineage>
</organism>
<dbReference type="Pfam" id="PF05043">
    <property type="entry name" value="Mga"/>
    <property type="match status" value="1"/>
</dbReference>
<gene>
    <name evidence="10" type="ORF">PM10SUCC1_01000</name>
</gene>